<keyword evidence="2" id="KW-1185">Reference proteome</keyword>
<gene>
    <name evidence="1" type="ORF">I551_8795</name>
</gene>
<proteinExistence type="predicted"/>
<protein>
    <submittedName>
        <fullName evidence="1">Uncharacterized protein</fullName>
    </submittedName>
</protein>
<evidence type="ECO:0000313" key="1">
    <source>
        <dbReference type="EMBL" id="EUA93923.1"/>
    </source>
</evidence>
<reference evidence="1 2" key="1">
    <citation type="submission" date="2014-01" db="EMBL/GenBank/DDBJ databases">
        <authorList>
            <person name="Dobos K."/>
            <person name="Lenaerts A."/>
            <person name="Ordway D."/>
            <person name="DeGroote M.A."/>
            <person name="Parker T."/>
            <person name="Sizemore C."/>
            <person name="Tallon L.J."/>
            <person name="Sadzewicz L.K."/>
            <person name="Sengamalay N."/>
            <person name="Fraser C.M."/>
            <person name="Hine E."/>
            <person name="Shefchek K.A."/>
            <person name="Das S.P."/>
            <person name="Tettelin H."/>
        </authorList>
    </citation>
    <scope>NUCLEOTIDE SEQUENCE [LARGE SCALE GENOMIC DNA]</scope>
    <source>
        <strain evidence="1 2">Harvey</strain>
    </source>
</reference>
<evidence type="ECO:0000313" key="2">
    <source>
        <dbReference type="Proteomes" id="UP000020681"/>
    </source>
</evidence>
<sequence length="40" mass="4526">MGVSIAWMMARWFRIQVHRGARPGIHRPVTSLPVGLMPGR</sequence>
<name>A0ABN0R9R2_MYCUL</name>
<accession>A0ABN0R9R2</accession>
<comment type="caution">
    <text evidence="1">The sequence shown here is derived from an EMBL/GenBank/DDBJ whole genome shotgun (WGS) entry which is preliminary data.</text>
</comment>
<dbReference type="EMBL" id="JAOL01000031">
    <property type="protein sequence ID" value="EUA93923.1"/>
    <property type="molecule type" value="Genomic_DNA"/>
</dbReference>
<organism evidence="1 2">
    <name type="scientific">Mycobacterium ulcerans str. Harvey</name>
    <dbReference type="NCBI Taxonomy" id="1299332"/>
    <lineage>
        <taxon>Bacteria</taxon>
        <taxon>Bacillati</taxon>
        <taxon>Actinomycetota</taxon>
        <taxon>Actinomycetes</taxon>
        <taxon>Mycobacteriales</taxon>
        <taxon>Mycobacteriaceae</taxon>
        <taxon>Mycobacterium</taxon>
        <taxon>Mycobacterium ulcerans group</taxon>
    </lineage>
</organism>
<dbReference type="Proteomes" id="UP000020681">
    <property type="component" value="Unassembled WGS sequence"/>
</dbReference>